<dbReference type="PANTHER" id="PTHR31123:SF4">
    <property type="entry name" value="PROTEIN ALCS"/>
    <property type="match status" value="1"/>
</dbReference>
<feature type="transmembrane region" description="Helical" evidence="7">
    <location>
        <begin position="186"/>
        <end position="208"/>
    </location>
</feature>
<evidence type="ECO:0008006" key="10">
    <source>
        <dbReference type="Google" id="ProtNLM"/>
    </source>
</evidence>
<dbReference type="Proteomes" id="UP000016935">
    <property type="component" value="Unassembled WGS sequence"/>
</dbReference>
<dbReference type="PANTHER" id="PTHR31123">
    <property type="entry name" value="ACCUMULATION OF DYADS PROTEIN 2-RELATED"/>
    <property type="match status" value="1"/>
</dbReference>
<gene>
    <name evidence="8" type="ORF">SETTUDRAFT_90934</name>
</gene>
<feature type="transmembrane region" description="Helical" evidence="7">
    <location>
        <begin position="87"/>
        <end position="109"/>
    </location>
</feature>
<feature type="compositionally biased region" description="Basic and acidic residues" evidence="6">
    <location>
        <begin position="1"/>
        <end position="18"/>
    </location>
</feature>
<evidence type="ECO:0000256" key="5">
    <source>
        <dbReference type="ARBA" id="ARBA00023136"/>
    </source>
</evidence>
<evidence type="ECO:0000256" key="2">
    <source>
        <dbReference type="ARBA" id="ARBA00005587"/>
    </source>
</evidence>
<comment type="subcellular location">
    <subcellularLocation>
        <location evidence="1">Membrane</location>
        <topology evidence="1">Multi-pass membrane protein</topology>
    </subcellularLocation>
</comment>
<evidence type="ECO:0000256" key="3">
    <source>
        <dbReference type="ARBA" id="ARBA00022692"/>
    </source>
</evidence>
<dbReference type="OrthoDB" id="3648309at2759"/>
<dbReference type="InterPro" id="IPR000791">
    <property type="entry name" value="Gpr1/Fun34/SatP-like"/>
</dbReference>
<evidence type="ECO:0000256" key="4">
    <source>
        <dbReference type="ARBA" id="ARBA00022989"/>
    </source>
</evidence>
<feature type="transmembrane region" description="Helical" evidence="7">
    <location>
        <begin position="121"/>
        <end position="140"/>
    </location>
</feature>
<evidence type="ECO:0000256" key="7">
    <source>
        <dbReference type="SAM" id="Phobius"/>
    </source>
</evidence>
<reference evidence="8 9" key="2">
    <citation type="journal article" date="2013" name="PLoS Genet.">
        <title>Comparative genome structure, secondary metabolite, and effector coding capacity across Cochliobolus pathogens.</title>
        <authorList>
            <person name="Condon B.J."/>
            <person name="Leng Y."/>
            <person name="Wu D."/>
            <person name="Bushley K.E."/>
            <person name="Ohm R.A."/>
            <person name="Otillar R."/>
            <person name="Martin J."/>
            <person name="Schackwitz W."/>
            <person name="Grimwood J."/>
            <person name="MohdZainudin N."/>
            <person name="Xue C."/>
            <person name="Wang R."/>
            <person name="Manning V.A."/>
            <person name="Dhillon B."/>
            <person name="Tu Z.J."/>
            <person name="Steffenson B.J."/>
            <person name="Salamov A."/>
            <person name="Sun H."/>
            <person name="Lowry S."/>
            <person name="LaButti K."/>
            <person name="Han J."/>
            <person name="Copeland A."/>
            <person name="Lindquist E."/>
            <person name="Barry K."/>
            <person name="Schmutz J."/>
            <person name="Baker S.E."/>
            <person name="Ciuffetti L.M."/>
            <person name="Grigoriev I.V."/>
            <person name="Zhong S."/>
            <person name="Turgeon B.G."/>
        </authorList>
    </citation>
    <scope>NUCLEOTIDE SEQUENCE [LARGE SCALE GENOMIC DNA]</scope>
    <source>
        <strain evidence="9">28A</strain>
    </source>
</reference>
<feature type="region of interest" description="Disordered" evidence="6">
    <location>
        <begin position="1"/>
        <end position="20"/>
    </location>
</feature>
<feature type="transmembrane region" description="Helical" evidence="7">
    <location>
        <begin position="223"/>
        <end position="244"/>
    </location>
</feature>
<keyword evidence="5 7" id="KW-0472">Membrane</keyword>
<dbReference type="GeneID" id="19405867"/>
<organism evidence="8 9">
    <name type="scientific">Exserohilum turcicum (strain 28A)</name>
    <name type="common">Northern leaf blight fungus</name>
    <name type="synonym">Setosphaeria turcica</name>
    <dbReference type="NCBI Taxonomy" id="671987"/>
    <lineage>
        <taxon>Eukaryota</taxon>
        <taxon>Fungi</taxon>
        <taxon>Dikarya</taxon>
        <taxon>Ascomycota</taxon>
        <taxon>Pezizomycotina</taxon>
        <taxon>Dothideomycetes</taxon>
        <taxon>Pleosporomycetidae</taxon>
        <taxon>Pleosporales</taxon>
        <taxon>Pleosporineae</taxon>
        <taxon>Pleosporaceae</taxon>
        <taxon>Exserohilum</taxon>
    </lineage>
</organism>
<keyword evidence="3 7" id="KW-0812">Transmembrane</keyword>
<dbReference type="AlphaFoldDB" id="R0JVM1"/>
<evidence type="ECO:0000256" key="1">
    <source>
        <dbReference type="ARBA" id="ARBA00004141"/>
    </source>
</evidence>
<evidence type="ECO:0000313" key="8">
    <source>
        <dbReference type="EMBL" id="EOA85023.1"/>
    </source>
</evidence>
<proteinExistence type="inferred from homology"/>
<dbReference type="InterPro" id="IPR051633">
    <property type="entry name" value="AceTr"/>
</dbReference>
<dbReference type="eggNOG" id="ENOG502SKF1">
    <property type="taxonomic scope" value="Eukaryota"/>
</dbReference>
<protein>
    <recommendedName>
        <fullName evidence="10">Plasma membrane ammonium transporter</fullName>
    </recommendedName>
</protein>
<sequence>MAHSRPSIDSDRIDKEPRLTQTTTNVSLSPQLFERLCLDSMRANANTHVRTTQYANSVPLGFLGFVISTFTFSMVLMGWGGARGLEAVVGIFFFTGPLLLTLSTIFNWIQGQFFPMMVTGLFSVYWLSFGLLQLPSLGLAGAYSKNGNAAEGALSHEMNAVLAIYCVVWGFAMATFALFTIRMNLAFVTLFVLGAVATWILGGAYWALANGQFSKSMMLQKMGGAILFVIAVLGWYILVAIMLVEMGWSITLPLGDLSRYWEKRDVELGAVETEKND</sequence>
<keyword evidence="9" id="KW-1185">Reference proteome</keyword>
<dbReference type="GO" id="GO:0005886">
    <property type="term" value="C:plasma membrane"/>
    <property type="evidence" value="ECO:0007669"/>
    <property type="project" value="TreeGrafter"/>
</dbReference>
<evidence type="ECO:0000256" key="6">
    <source>
        <dbReference type="SAM" id="MobiDB-lite"/>
    </source>
</evidence>
<dbReference type="GO" id="GO:0015123">
    <property type="term" value="F:acetate transmembrane transporter activity"/>
    <property type="evidence" value="ECO:0007669"/>
    <property type="project" value="TreeGrafter"/>
</dbReference>
<keyword evidence="4 7" id="KW-1133">Transmembrane helix</keyword>
<comment type="similarity">
    <text evidence="2">Belongs to the acetate uptake transporter (AceTr) (TC 2.A.96) family.</text>
</comment>
<dbReference type="RefSeq" id="XP_008027516.1">
    <property type="nucleotide sequence ID" value="XM_008029325.1"/>
</dbReference>
<reference evidence="8 9" key="1">
    <citation type="journal article" date="2012" name="PLoS Pathog.">
        <title>Diverse lifestyles and strategies of plant pathogenesis encoded in the genomes of eighteen Dothideomycetes fungi.</title>
        <authorList>
            <person name="Ohm R.A."/>
            <person name="Feau N."/>
            <person name="Henrissat B."/>
            <person name="Schoch C.L."/>
            <person name="Horwitz B.A."/>
            <person name="Barry K.W."/>
            <person name="Condon B.J."/>
            <person name="Copeland A.C."/>
            <person name="Dhillon B."/>
            <person name="Glaser F."/>
            <person name="Hesse C.N."/>
            <person name="Kosti I."/>
            <person name="LaButti K."/>
            <person name="Lindquist E.A."/>
            <person name="Lucas S."/>
            <person name="Salamov A.A."/>
            <person name="Bradshaw R.E."/>
            <person name="Ciuffetti L."/>
            <person name="Hamelin R.C."/>
            <person name="Kema G.H.J."/>
            <person name="Lawrence C."/>
            <person name="Scott J.A."/>
            <person name="Spatafora J.W."/>
            <person name="Turgeon B.G."/>
            <person name="de Wit P.J.G.M."/>
            <person name="Zhong S."/>
            <person name="Goodwin S.B."/>
            <person name="Grigoriev I.V."/>
        </authorList>
    </citation>
    <scope>NUCLEOTIDE SEQUENCE [LARGE SCALE GENOMIC DNA]</scope>
    <source>
        <strain evidence="9">28A</strain>
    </source>
</reference>
<feature type="transmembrane region" description="Helical" evidence="7">
    <location>
        <begin position="60"/>
        <end position="81"/>
    </location>
</feature>
<name>R0JVM1_EXST2</name>
<dbReference type="HOGENOM" id="CLU_051062_4_1_1"/>
<feature type="transmembrane region" description="Helical" evidence="7">
    <location>
        <begin position="160"/>
        <end position="179"/>
    </location>
</feature>
<dbReference type="Pfam" id="PF01184">
    <property type="entry name" value="Gpr1_Fun34_YaaH"/>
    <property type="match status" value="1"/>
</dbReference>
<evidence type="ECO:0000313" key="9">
    <source>
        <dbReference type="Proteomes" id="UP000016935"/>
    </source>
</evidence>
<accession>R0JVM1</accession>
<dbReference type="STRING" id="671987.R0JVM1"/>
<dbReference type="EMBL" id="KB908703">
    <property type="protein sequence ID" value="EOA85023.1"/>
    <property type="molecule type" value="Genomic_DNA"/>
</dbReference>